<dbReference type="Pfam" id="PF04187">
    <property type="entry name" value="Cofac_haem_bdg"/>
    <property type="match status" value="1"/>
</dbReference>
<feature type="domain" description="Haem-binding uptake Tiki superfamily ChaN" evidence="2">
    <location>
        <begin position="53"/>
        <end position="260"/>
    </location>
</feature>
<dbReference type="EMBL" id="JAWIIJ010000004">
    <property type="protein sequence ID" value="MDV2078463.1"/>
    <property type="molecule type" value="Genomic_DNA"/>
</dbReference>
<feature type="signal peptide" evidence="1">
    <location>
        <begin position="1"/>
        <end position="17"/>
    </location>
</feature>
<dbReference type="PROSITE" id="PS51257">
    <property type="entry name" value="PROKAR_LIPOPROTEIN"/>
    <property type="match status" value="1"/>
</dbReference>
<evidence type="ECO:0000259" key="2">
    <source>
        <dbReference type="Pfam" id="PF04187"/>
    </source>
</evidence>
<dbReference type="Proteomes" id="UP001269819">
    <property type="component" value="Unassembled WGS sequence"/>
</dbReference>
<dbReference type="Gene3D" id="3.40.50.11550">
    <property type="match status" value="1"/>
</dbReference>
<sequence>MTRILSFAAFTALAATACTTVPQSPPAEPQATSLYDYRIVDPDSGQAMALPQLVSELQDTDVVFIGEFHGHNGAHLFQARLQQALYQQQPLQVLAMEQFTVDQQPTLDRYLAGELGEAEMIEDADAWDNYKASYRPLVDFALTHQLPVVAGNAPAQLVRCVGRQGPDYLTRARKDLQALLPDDPFYGTAPYREKFLATLTDHQHGPGDPERLENSYRAQLLRDNTMASRIVQALADHPGAQVVHTNGTFHSEHHLGTVAALKARAPELTVRVISPVVGNVPATHVPQDDRDKGDYLYYLRPLQEDYLDRDRELQAMMKRFRQASEINCET</sequence>
<keyword evidence="3" id="KW-0449">Lipoprotein</keyword>
<evidence type="ECO:0000313" key="3">
    <source>
        <dbReference type="EMBL" id="MDV2078463.1"/>
    </source>
</evidence>
<keyword evidence="4" id="KW-1185">Reference proteome</keyword>
<keyword evidence="1" id="KW-0732">Signal</keyword>
<dbReference type="SUPFAM" id="SSF159501">
    <property type="entry name" value="EreA/ChaN-like"/>
    <property type="match status" value="1"/>
</dbReference>
<dbReference type="InterPro" id="IPR007314">
    <property type="entry name" value="Cofac_haem-bd_dom"/>
</dbReference>
<gene>
    <name evidence="3" type="ORF">RYS15_07195</name>
</gene>
<proteinExistence type="predicted"/>
<accession>A0ABU3VW11</accession>
<dbReference type="RefSeq" id="WP_316973225.1">
    <property type="nucleotide sequence ID" value="NZ_JAWIIJ010000004.1"/>
</dbReference>
<evidence type="ECO:0000256" key="1">
    <source>
        <dbReference type="SAM" id="SignalP"/>
    </source>
</evidence>
<name>A0ABU3VW11_9GAMM</name>
<reference evidence="3 4" key="1">
    <citation type="submission" date="2023-10" db="EMBL/GenBank/DDBJ databases">
        <title>Characteristics and mechanism of a salt-tolerant marine origin heterotrophic nitrifying- aerobic denitrifying bacteria Marinobacter xestospongiae HN1.</title>
        <authorList>
            <person name="Qi R."/>
        </authorList>
    </citation>
    <scope>NUCLEOTIDE SEQUENCE [LARGE SCALE GENOMIC DNA]</scope>
    <source>
        <strain evidence="3 4">HN1</strain>
    </source>
</reference>
<dbReference type="CDD" id="cd14727">
    <property type="entry name" value="ChanN-like"/>
    <property type="match status" value="1"/>
</dbReference>
<protein>
    <submittedName>
        <fullName evidence="3">ChaN family lipoprotein</fullName>
    </submittedName>
</protein>
<comment type="caution">
    <text evidence="3">The sequence shown here is derived from an EMBL/GenBank/DDBJ whole genome shotgun (WGS) entry which is preliminary data.</text>
</comment>
<organism evidence="3 4">
    <name type="scientific">Marinobacter xestospongiae</name>
    <dbReference type="NCBI Taxonomy" id="994319"/>
    <lineage>
        <taxon>Bacteria</taxon>
        <taxon>Pseudomonadati</taxon>
        <taxon>Pseudomonadota</taxon>
        <taxon>Gammaproteobacteria</taxon>
        <taxon>Pseudomonadales</taxon>
        <taxon>Marinobacteraceae</taxon>
        <taxon>Marinobacter</taxon>
    </lineage>
</organism>
<feature type="chain" id="PRO_5047533952" evidence="1">
    <location>
        <begin position="18"/>
        <end position="330"/>
    </location>
</feature>
<evidence type="ECO:0000313" key="4">
    <source>
        <dbReference type="Proteomes" id="UP001269819"/>
    </source>
</evidence>